<sequence length="1012" mass="115195">MASSPIPNSLVSSLNPEVTQSRLSLFSDLTSLERGEISSAWKARCQLASCIGLFCLSLLAICAGTLILTLLPATPMFIGIAFIALGSVLLVMSLLLHFSARPNKKMVAQQVNIQDLQTQLQGLLATTDARGLAINGFDSNGDPKLIIQGRENLLAKFDRDLRKKEVDLYRLISSETENRHRVLSDLSEFREMQERIGEELELLYRSYNQHITGTRDTGRDGRLMELCQERDLLIQDLADVSIEKANQTETITNLQTTLNTLIQRIRLLENQISTDADSGQQHSGLVTGLQPLLQEQNILLSRLSQAYEGLINLSLRDENLTNRRIDLEKEIQSLIEATSERVVFNREYRDRYLRSSGTINQLTNNLREKEATLLGFTQEIEALTEEVERLRNRQLGGEYTQEDIDGYRNIISVKEMAIEQLQEQLVRYRRLLDEAVAVNSRISQGAQESERQALQMAALEQRERVLNTKILALQGDINRHEAETQRLRQENDELRELVLTAESNPGSNAQIEALQREIRRLTVDLEAVIRERADLSEALSVARTQLTDSQLRYATLREEVLGKDEEITGLKIELDRLRTNIQSYDSDIDNLHRSLQGEVELRNSIDVLRNEIDRLEQEKRNLNARLLDAVEQNRTNIELLQQSEQEKERLIQEIQGLRIRHDQEKFALQEQVAQLEETMRDRHLQHIEETSRLKLENNQMENLLRDANRLAEHSEEGAMQMLATQLIALSSHIKQRKKNETQRLEFSEMLAFTAPRFFGHIGTGLSCRQLRPGVYLEVELPEGATDAQKRAVIEQRCLREWFLALLGFFTIDQIEAMSQRANALVATSQGQPHLDELFDELAGEFPEIRTSSGTLTEWLSTCYSYVTDLPIFNDYSRWTGFLFSMLQKMHRGTGGLLENYSEEENSFLRAMSNFSGKIPLVLGSIGHGEGTTPGAANPLGDLNYENLGNITWNRLIRVVEELLSVRSSLNGPLILEVHDVCESAVRTVTAGVYTDTLTRQYPPTRWNPPNDL</sequence>
<dbReference type="AlphaFoldDB" id="A0A3B0PR38"/>
<accession>A0A3B0PR38</accession>
<dbReference type="EMBL" id="LS992154">
    <property type="protein sequence ID" value="SYX08648.1"/>
    <property type="molecule type" value="Genomic_DNA"/>
</dbReference>
<protein>
    <submittedName>
        <fullName evidence="3">ATPase involved in DNA repair,chromosome segregation protein SMC</fullName>
    </submittedName>
</protein>
<name>A0A3B0PR38_9CHLA</name>
<feature type="coiled-coil region" evidence="1">
    <location>
        <begin position="470"/>
        <end position="538"/>
    </location>
</feature>
<dbReference type="RefSeq" id="WP_117273844.1">
    <property type="nucleotide sequence ID" value="NZ_LS992154.1"/>
</dbReference>
<keyword evidence="4" id="KW-1185">Reference proteome</keyword>
<reference evidence="4" key="1">
    <citation type="submission" date="2017-11" db="EMBL/GenBank/DDBJ databases">
        <authorList>
            <person name="Seth-Smith MB H."/>
        </authorList>
    </citation>
    <scope>NUCLEOTIDE SEQUENCE [LARGE SCALE GENOMIC DNA]</scope>
</reference>
<gene>
    <name evidence="3" type="ORF">C834K_0169</name>
</gene>
<dbReference type="OrthoDB" id="16695at2"/>
<evidence type="ECO:0000256" key="2">
    <source>
        <dbReference type="SAM" id="Phobius"/>
    </source>
</evidence>
<keyword evidence="1" id="KW-0175">Coiled coil</keyword>
<evidence type="ECO:0000313" key="3">
    <source>
        <dbReference type="EMBL" id="SYX08648.1"/>
    </source>
</evidence>
<keyword evidence="2" id="KW-0812">Transmembrane</keyword>
<feature type="transmembrane region" description="Helical" evidence="2">
    <location>
        <begin position="77"/>
        <end position="96"/>
    </location>
</feature>
<feature type="transmembrane region" description="Helical" evidence="2">
    <location>
        <begin position="47"/>
        <end position="71"/>
    </location>
</feature>
<dbReference type="Proteomes" id="UP000258476">
    <property type="component" value="Chromosome"/>
</dbReference>
<dbReference type="KEGG" id="chla:C834K_0169"/>
<feature type="coiled-coil region" evidence="1">
    <location>
        <begin position="317"/>
        <end position="438"/>
    </location>
</feature>
<evidence type="ECO:0000313" key="4">
    <source>
        <dbReference type="Proteomes" id="UP000258476"/>
    </source>
</evidence>
<keyword evidence="2" id="KW-0472">Membrane</keyword>
<evidence type="ECO:0000256" key="1">
    <source>
        <dbReference type="SAM" id="Coils"/>
    </source>
</evidence>
<feature type="coiled-coil region" evidence="1">
    <location>
        <begin position="567"/>
        <end position="713"/>
    </location>
</feature>
<proteinExistence type="predicted"/>
<organism evidence="3 4">
    <name type="scientific">Chlamydia poikilotherma</name>
    <dbReference type="NCBI Taxonomy" id="1967783"/>
    <lineage>
        <taxon>Bacteria</taxon>
        <taxon>Pseudomonadati</taxon>
        <taxon>Chlamydiota</taxon>
        <taxon>Chlamydiia</taxon>
        <taxon>Chlamydiales</taxon>
        <taxon>Chlamydiaceae</taxon>
        <taxon>Chlamydia/Chlamydophila group</taxon>
        <taxon>Chlamydia</taxon>
    </lineage>
</organism>
<keyword evidence="2" id="KW-1133">Transmembrane helix</keyword>